<proteinExistence type="predicted"/>
<reference evidence="3 4" key="1">
    <citation type="submission" date="2013-11" db="EMBL/GenBank/DDBJ databases">
        <title>The Genome Sequence of Phytophthora parasitica P1976.</title>
        <authorList>
            <consortium name="The Broad Institute Genomics Platform"/>
            <person name="Russ C."/>
            <person name="Tyler B."/>
            <person name="Panabieres F."/>
            <person name="Shan W."/>
            <person name="Tripathy S."/>
            <person name="Grunwald N."/>
            <person name="Machado M."/>
            <person name="Johnson C.S."/>
            <person name="Walker B."/>
            <person name="Young S."/>
            <person name="Zeng Q."/>
            <person name="Gargeya S."/>
            <person name="Fitzgerald M."/>
            <person name="Haas B."/>
            <person name="Abouelleil A."/>
            <person name="Allen A.W."/>
            <person name="Alvarado L."/>
            <person name="Arachchi H.M."/>
            <person name="Berlin A.M."/>
            <person name="Chapman S.B."/>
            <person name="Gainer-Dewar J."/>
            <person name="Goldberg J."/>
            <person name="Griggs A."/>
            <person name="Gujja S."/>
            <person name="Hansen M."/>
            <person name="Howarth C."/>
            <person name="Imamovic A."/>
            <person name="Ireland A."/>
            <person name="Larimer J."/>
            <person name="McCowan C."/>
            <person name="Murphy C."/>
            <person name="Pearson M."/>
            <person name="Poon T.W."/>
            <person name="Priest M."/>
            <person name="Roberts A."/>
            <person name="Saif S."/>
            <person name="Shea T."/>
            <person name="Sisk P."/>
            <person name="Sykes S."/>
            <person name="Wortman J."/>
            <person name="Nusbaum C."/>
            <person name="Birren B."/>
        </authorList>
    </citation>
    <scope>NUCLEOTIDE SEQUENCE [LARGE SCALE GENOMIC DNA]</scope>
    <source>
        <strain evidence="3 4">P1976</strain>
    </source>
</reference>
<dbReference type="OrthoDB" id="416253at2759"/>
<evidence type="ECO:0000313" key="4">
    <source>
        <dbReference type="Proteomes" id="UP000028582"/>
    </source>
</evidence>
<accession>A0A081A5F8</accession>
<sequence length="395" mass="43959">MWSVGVHGSSSAFREQQRLLFAIGGETRTEEDRAMQRQLLMEMTTDGNCRGMVIEDLNNRESLLAVRGAVHQTCMGNALLFRAHFIVVASTPSNCKLEEVTARVEQALLTLQFQQLDLLLLHAHSLPGTNGLFARKQAVLEAWEHMMAIQQAGLVQHIGISDLSVQDVDFLLTAYPNSIPQAWLMEIQLPGMTASSDSDVPLEDVIAFAHSHGIDVLGRFPFYCLDNLQLYEEWKLLAENLSEKYRERPFKFLVAHENEGTASSYHMESHALGNTKVMQTSLQIAVRYLLQKGLVVIPQVFNDLQPDNQHEQAALREIFGPLAHPFTGIHPSCSPHKVHSSLLTRDDLTAIDRALPLTTGFPQPTPISTTGASRPGSTQKRRMNLPAVNRLPTAD</sequence>
<dbReference type="InterPro" id="IPR023210">
    <property type="entry name" value="NADP_OxRdtase_dom"/>
</dbReference>
<comment type="caution">
    <text evidence="3">The sequence shown here is derived from an EMBL/GenBank/DDBJ whole genome shotgun (WGS) entry which is preliminary data.</text>
</comment>
<dbReference type="AlphaFoldDB" id="A0A081A5F8"/>
<organism evidence="3 4">
    <name type="scientific">Phytophthora nicotianae P1976</name>
    <dbReference type="NCBI Taxonomy" id="1317066"/>
    <lineage>
        <taxon>Eukaryota</taxon>
        <taxon>Sar</taxon>
        <taxon>Stramenopiles</taxon>
        <taxon>Oomycota</taxon>
        <taxon>Peronosporomycetes</taxon>
        <taxon>Peronosporales</taxon>
        <taxon>Peronosporaceae</taxon>
        <taxon>Phytophthora</taxon>
    </lineage>
</organism>
<dbReference type="Gene3D" id="3.20.20.100">
    <property type="entry name" value="NADP-dependent oxidoreductase domain"/>
    <property type="match status" value="1"/>
</dbReference>
<dbReference type="PANTHER" id="PTHR43827">
    <property type="entry name" value="2,5-DIKETO-D-GLUCONIC ACID REDUCTASE"/>
    <property type="match status" value="1"/>
</dbReference>
<dbReference type="Pfam" id="PF00248">
    <property type="entry name" value="Aldo_ket_red"/>
    <property type="match status" value="1"/>
</dbReference>
<dbReference type="SUPFAM" id="SSF51430">
    <property type="entry name" value="NAD(P)-linked oxidoreductase"/>
    <property type="match status" value="1"/>
</dbReference>
<feature type="region of interest" description="Disordered" evidence="1">
    <location>
        <begin position="359"/>
        <end position="395"/>
    </location>
</feature>
<evidence type="ECO:0000256" key="1">
    <source>
        <dbReference type="SAM" id="MobiDB-lite"/>
    </source>
</evidence>
<dbReference type="Proteomes" id="UP000028582">
    <property type="component" value="Unassembled WGS sequence"/>
</dbReference>
<evidence type="ECO:0000313" key="3">
    <source>
        <dbReference type="EMBL" id="ETO74119.1"/>
    </source>
</evidence>
<protein>
    <recommendedName>
        <fullName evidence="2">NADP-dependent oxidoreductase domain-containing protein</fullName>
    </recommendedName>
</protein>
<name>A0A081A5F8_PHYNI</name>
<dbReference type="GO" id="GO:0016491">
    <property type="term" value="F:oxidoreductase activity"/>
    <property type="evidence" value="ECO:0007669"/>
    <property type="project" value="InterPro"/>
</dbReference>
<dbReference type="EMBL" id="ANJA01001828">
    <property type="protein sequence ID" value="ETO74119.1"/>
    <property type="molecule type" value="Genomic_DNA"/>
</dbReference>
<feature type="domain" description="NADP-dependent oxidoreductase" evidence="2">
    <location>
        <begin position="91"/>
        <end position="303"/>
    </location>
</feature>
<gene>
    <name evidence="3" type="ORF">F444_10070</name>
</gene>
<dbReference type="InterPro" id="IPR036812">
    <property type="entry name" value="NAD(P)_OxRdtase_dom_sf"/>
</dbReference>
<dbReference type="InterPro" id="IPR020471">
    <property type="entry name" value="AKR"/>
</dbReference>
<feature type="compositionally biased region" description="Polar residues" evidence="1">
    <location>
        <begin position="360"/>
        <end position="378"/>
    </location>
</feature>
<evidence type="ECO:0000259" key="2">
    <source>
        <dbReference type="Pfam" id="PF00248"/>
    </source>
</evidence>
<dbReference type="PANTHER" id="PTHR43827:SF14">
    <property type="entry name" value="NADP-DEPENDENT OXIDOREDUCTASE DOMAIN-CONTAINING PROTEIN"/>
    <property type="match status" value="1"/>
</dbReference>